<proteinExistence type="predicted"/>
<dbReference type="EMBL" id="JBHSAC010000047">
    <property type="protein sequence ID" value="MFC3932214.1"/>
    <property type="molecule type" value="Genomic_DNA"/>
</dbReference>
<reference evidence="2" key="1">
    <citation type="journal article" date="2019" name="Int. J. Syst. Evol. Microbiol.">
        <title>The Global Catalogue of Microorganisms (GCM) 10K type strain sequencing project: providing services to taxonomists for standard genome sequencing and annotation.</title>
        <authorList>
            <consortium name="The Broad Institute Genomics Platform"/>
            <consortium name="The Broad Institute Genome Sequencing Center for Infectious Disease"/>
            <person name="Wu L."/>
            <person name="Ma J."/>
        </authorList>
    </citation>
    <scope>NUCLEOTIDE SEQUENCE [LARGE SCALE GENOMIC DNA]</scope>
    <source>
        <strain evidence="2">CCUG 58728</strain>
    </source>
</reference>
<dbReference type="RefSeq" id="WP_380431399.1">
    <property type="nucleotide sequence ID" value="NZ_JBHSAC010000047.1"/>
</dbReference>
<evidence type="ECO:0000313" key="2">
    <source>
        <dbReference type="Proteomes" id="UP001595901"/>
    </source>
</evidence>
<keyword evidence="2" id="KW-1185">Reference proteome</keyword>
<sequence>MTKPLTKAGLYALMLMNDNSNDIPFLPLEAEAGESRKELLTRTLEQGYEDLKEAGYLNGADPTEAFVTLGYCLSEYSRVTYHIQIDDDLFCAPQVDAPKRMCVLISKTSEDTYHVEYVPTIIVLALLIGRHEALQGIDGYMKNYLRSHWSIYAYMRFFTYYGDKPALRLQTEQLGYIIQDHILVKSDQSGLLAYDVMGERLRSLSSEEFKAELVQQLKVVL</sequence>
<accession>A0ABV8D2E3</accession>
<organism evidence="1 2">
    <name type="scientific">Streptococcus dentapri</name>
    <dbReference type="NCBI Taxonomy" id="573564"/>
    <lineage>
        <taxon>Bacteria</taxon>
        <taxon>Bacillati</taxon>
        <taxon>Bacillota</taxon>
        <taxon>Bacilli</taxon>
        <taxon>Lactobacillales</taxon>
        <taxon>Streptococcaceae</taxon>
        <taxon>Streptococcus</taxon>
    </lineage>
</organism>
<evidence type="ECO:0000313" key="1">
    <source>
        <dbReference type="EMBL" id="MFC3932214.1"/>
    </source>
</evidence>
<dbReference type="Proteomes" id="UP001595901">
    <property type="component" value="Unassembled WGS sequence"/>
</dbReference>
<protein>
    <submittedName>
        <fullName evidence="1">Uncharacterized protein</fullName>
    </submittedName>
</protein>
<gene>
    <name evidence="1" type="ORF">ACFOSE_05440</name>
</gene>
<name>A0ABV8D2E3_9STRE</name>
<comment type="caution">
    <text evidence="1">The sequence shown here is derived from an EMBL/GenBank/DDBJ whole genome shotgun (WGS) entry which is preliminary data.</text>
</comment>